<keyword evidence="2" id="KW-1185">Reference proteome</keyword>
<dbReference type="EMBL" id="VUJX02000006">
    <property type="protein sequence ID" value="KAL0935578.1"/>
    <property type="molecule type" value="Genomic_DNA"/>
</dbReference>
<proteinExistence type="predicted"/>
<reference evidence="1 2" key="1">
    <citation type="journal article" date="2020" name="Phytopathology">
        <title>Genome Sequence Resources of Colletotrichum truncatum, C. plurivorum, C. musicola, and C. sojae: Four Species Pathogenic to Soybean (Glycine max).</title>
        <authorList>
            <person name="Rogerio F."/>
            <person name="Boufleur T.R."/>
            <person name="Ciampi-Guillardi M."/>
            <person name="Sukno S.A."/>
            <person name="Thon M.R."/>
            <person name="Massola Junior N.S."/>
            <person name="Baroncelli R."/>
        </authorList>
    </citation>
    <scope>NUCLEOTIDE SEQUENCE [LARGE SCALE GENOMIC DNA]</scope>
    <source>
        <strain evidence="1 2">CMES1059</strain>
    </source>
</reference>
<dbReference type="Proteomes" id="UP000805649">
    <property type="component" value="Unassembled WGS sequence"/>
</dbReference>
<gene>
    <name evidence="1" type="ORF">CTRU02_210169</name>
</gene>
<evidence type="ECO:0000313" key="1">
    <source>
        <dbReference type="EMBL" id="KAL0935578.1"/>
    </source>
</evidence>
<sequence>MKETGKAFKKFVAQNIGTSIRHYIMTKKDKLLSSTYSMAYKMVFQPKDLPDDPEGRRMLQDLFQLWVAIRMESQSERIIGDETLGMDPQTLDEDVGSYGTVSITPMMSAQVELITTTQILLPLKAAVLKRLQQLIKANDPRSWFSIYLSLFILLHNCSILTADENKQAKKYGLQTRYVYDKFVEALHNGAKTMLYYFHYCNKGSSPFTPGWITPENLRMVQLNHSQERFIRESTEMIHQRLPEFRRIREAKDFENDWYFVSQLYDTRWGPTTTI</sequence>
<protein>
    <submittedName>
        <fullName evidence="1">Uncharacterized protein</fullName>
    </submittedName>
</protein>
<evidence type="ECO:0000313" key="2">
    <source>
        <dbReference type="Proteomes" id="UP000805649"/>
    </source>
</evidence>
<name>A0ACC3YUG9_COLTU</name>
<accession>A0ACC3YUG9</accession>
<comment type="caution">
    <text evidence="1">The sequence shown here is derived from an EMBL/GenBank/DDBJ whole genome shotgun (WGS) entry which is preliminary data.</text>
</comment>
<organism evidence="1 2">
    <name type="scientific">Colletotrichum truncatum</name>
    <name type="common">Anthracnose fungus</name>
    <name type="synonym">Colletotrichum capsici</name>
    <dbReference type="NCBI Taxonomy" id="5467"/>
    <lineage>
        <taxon>Eukaryota</taxon>
        <taxon>Fungi</taxon>
        <taxon>Dikarya</taxon>
        <taxon>Ascomycota</taxon>
        <taxon>Pezizomycotina</taxon>
        <taxon>Sordariomycetes</taxon>
        <taxon>Hypocreomycetidae</taxon>
        <taxon>Glomerellales</taxon>
        <taxon>Glomerellaceae</taxon>
        <taxon>Colletotrichum</taxon>
        <taxon>Colletotrichum truncatum species complex</taxon>
    </lineage>
</organism>